<dbReference type="SUPFAM" id="SSF53335">
    <property type="entry name" value="S-adenosyl-L-methionine-dependent methyltransferases"/>
    <property type="match status" value="1"/>
</dbReference>
<dbReference type="AlphaFoldDB" id="A0A0S2F5J6"/>
<evidence type="ECO:0000313" key="2">
    <source>
        <dbReference type="EMBL" id="ALN78818.1"/>
    </source>
</evidence>
<dbReference type="GO" id="GO:0010420">
    <property type="term" value="F:polyprenyldihydroxybenzoate methyltransferase activity"/>
    <property type="evidence" value="ECO:0007669"/>
    <property type="project" value="TreeGrafter"/>
</dbReference>
<feature type="domain" description="Methyltransferase" evidence="1">
    <location>
        <begin position="42"/>
        <end position="136"/>
    </location>
</feature>
<accession>A0A0S2F5J6</accession>
<dbReference type="KEGG" id="lab:LA76x_0657"/>
<dbReference type="PATRIC" id="fig|84531.8.peg.684"/>
<evidence type="ECO:0000259" key="1">
    <source>
        <dbReference type="Pfam" id="PF13649"/>
    </source>
</evidence>
<organism evidence="2 3">
    <name type="scientific">Lysobacter antibioticus</name>
    <dbReference type="NCBI Taxonomy" id="84531"/>
    <lineage>
        <taxon>Bacteria</taxon>
        <taxon>Pseudomonadati</taxon>
        <taxon>Pseudomonadota</taxon>
        <taxon>Gammaproteobacteria</taxon>
        <taxon>Lysobacterales</taxon>
        <taxon>Lysobacteraceae</taxon>
        <taxon>Lysobacter</taxon>
    </lineage>
</organism>
<dbReference type="STRING" id="84531.LA76x_0657"/>
<evidence type="ECO:0000313" key="3">
    <source>
        <dbReference type="Proteomes" id="UP000060787"/>
    </source>
</evidence>
<reference evidence="2 3" key="1">
    <citation type="journal article" date="2015" name="BMC Genomics">
        <title>Comparative genomics and metabolic profiling of the genus Lysobacter.</title>
        <authorList>
            <person name="de Bruijn I."/>
            <person name="Cheng X."/>
            <person name="de Jager V."/>
            <person name="Exposito R.G."/>
            <person name="Watrous J."/>
            <person name="Patel N."/>
            <person name="Postma J."/>
            <person name="Dorrestein P.C."/>
            <person name="Kobayashi D."/>
            <person name="Raaijmakers J.M."/>
        </authorList>
    </citation>
    <scope>NUCLEOTIDE SEQUENCE [LARGE SCALE GENOMIC DNA]</scope>
    <source>
        <strain evidence="2 3">76</strain>
    </source>
</reference>
<keyword evidence="3" id="KW-1185">Reference proteome</keyword>
<dbReference type="InterPro" id="IPR029063">
    <property type="entry name" value="SAM-dependent_MTases_sf"/>
</dbReference>
<dbReference type="PANTHER" id="PTHR43464:SF23">
    <property type="entry name" value="JUVENILE HORMONE ACID O-METHYLTRANSFERASE"/>
    <property type="match status" value="1"/>
</dbReference>
<keyword evidence="2" id="KW-0808">Transferase</keyword>
<dbReference type="PANTHER" id="PTHR43464">
    <property type="entry name" value="METHYLTRANSFERASE"/>
    <property type="match status" value="1"/>
</dbReference>
<protein>
    <submittedName>
        <fullName evidence="2">Methyltransferase domain protein</fullName>
    </submittedName>
</protein>
<dbReference type="Pfam" id="PF13649">
    <property type="entry name" value="Methyltransf_25"/>
    <property type="match status" value="1"/>
</dbReference>
<proteinExistence type="predicted"/>
<dbReference type="Proteomes" id="UP000060787">
    <property type="component" value="Chromosome"/>
</dbReference>
<dbReference type="EMBL" id="CP011129">
    <property type="protein sequence ID" value="ALN78818.1"/>
    <property type="molecule type" value="Genomic_DNA"/>
</dbReference>
<gene>
    <name evidence="2" type="ORF">LA76x_0657</name>
</gene>
<dbReference type="InterPro" id="IPR041698">
    <property type="entry name" value="Methyltransf_25"/>
</dbReference>
<dbReference type="eggNOG" id="COG2226">
    <property type="taxonomic scope" value="Bacteria"/>
</dbReference>
<sequence>MDSQFDALADAYESSIDEMPFRRHIEMHSVLRVVGDTRGLRVLDLGCGSGLYTRAIAERGARRVVGMDVSAGMVSHARAHERLAPLGISYHWRDAARDPSTVAEDLGEHFDLVTAVYVLPYAESRAGLTAICRTAFEALSSPGDRFVAAVLNPEFSSDEQWYRHYGMTLSAAQGRQEGAPVHLHAWFGEHTLDLDAFYWSRDAHDRAFREAGFSSTQWHMPTLSETGRSVRDDDFWHNYLEQPHALIVEATR</sequence>
<dbReference type="GO" id="GO:0032259">
    <property type="term" value="P:methylation"/>
    <property type="evidence" value="ECO:0007669"/>
    <property type="project" value="UniProtKB-KW"/>
</dbReference>
<name>A0A0S2F5J6_LYSAN</name>
<keyword evidence="2" id="KW-0489">Methyltransferase</keyword>
<dbReference type="CDD" id="cd02440">
    <property type="entry name" value="AdoMet_MTases"/>
    <property type="match status" value="1"/>
</dbReference>
<dbReference type="Gene3D" id="3.40.50.150">
    <property type="entry name" value="Vaccinia Virus protein VP39"/>
    <property type="match status" value="1"/>
</dbReference>